<evidence type="ECO:0000313" key="2">
    <source>
        <dbReference type="EMBL" id="MDR7664375.1"/>
    </source>
</evidence>
<dbReference type="EMBL" id="JAVKPK010000002">
    <property type="protein sequence ID" value="MDR7664375.1"/>
    <property type="molecule type" value="Genomic_DNA"/>
</dbReference>
<dbReference type="RefSeq" id="WP_310574400.1">
    <property type="nucleotide sequence ID" value="NZ_JAVKPK010000002.1"/>
</dbReference>
<keyword evidence="3" id="KW-1185">Reference proteome</keyword>
<proteinExistence type="predicted"/>
<organism evidence="2 3">
    <name type="scientific">Methanosarcina baikalica</name>
    <dbReference type="NCBI Taxonomy" id="3073890"/>
    <lineage>
        <taxon>Archaea</taxon>
        <taxon>Methanobacteriati</taxon>
        <taxon>Methanobacteriota</taxon>
        <taxon>Stenosarchaea group</taxon>
        <taxon>Methanomicrobia</taxon>
        <taxon>Methanosarcinales</taxon>
        <taxon>Methanosarcinaceae</taxon>
        <taxon>Methanosarcina</taxon>
    </lineage>
</organism>
<reference evidence="3" key="1">
    <citation type="submission" date="2023-07" db="EMBL/GenBank/DDBJ databases">
        <title>Whole-genome sequencing of a new Methanosarcina sp. Z-7115.</title>
        <authorList>
            <person name="Zhilina T.N."/>
            <person name="Merkel A.Y."/>
        </authorList>
    </citation>
    <scope>NUCLEOTIDE SEQUENCE [LARGE SCALE GENOMIC DNA]</scope>
    <source>
        <strain evidence="3">Z-7115</strain>
    </source>
</reference>
<dbReference type="Proteomes" id="UP001246244">
    <property type="component" value="Unassembled WGS sequence"/>
</dbReference>
<feature type="compositionally biased region" description="Basic and acidic residues" evidence="1">
    <location>
        <begin position="19"/>
        <end position="28"/>
    </location>
</feature>
<accession>A0ABU2CXA9</accession>
<comment type="caution">
    <text evidence="2">The sequence shown here is derived from an EMBL/GenBank/DDBJ whole genome shotgun (WGS) entry which is preliminary data.</text>
</comment>
<evidence type="ECO:0000313" key="3">
    <source>
        <dbReference type="Proteomes" id="UP001246244"/>
    </source>
</evidence>
<name>A0ABU2CXA9_9EURY</name>
<sequence length="76" mass="7898">MVSVPGFSEAIEEATQESLEQKEPEKHSSSGNKGSSTPVIQSSESSNQTVVESNAGYGIDSSEPAPQDSKSVADPD</sequence>
<feature type="compositionally biased region" description="Polar residues" evidence="1">
    <location>
        <begin position="29"/>
        <end position="52"/>
    </location>
</feature>
<evidence type="ECO:0000256" key="1">
    <source>
        <dbReference type="SAM" id="MobiDB-lite"/>
    </source>
</evidence>
<feature type="region of interest" description="Disordered" evidence="1">
    <location>
        <begin position="1"/>
        <end position="76"/>
    </location>
</feature>
<protein>
    <submittedName>
        <fullName evidence="2">Uncharacterized protein</fullName>
    </submittedName>
</protein>
<gene>
    <name evidence="2" type="ORF">RG963_00965</name>
</gene>